<dbReference type="EMBL" id="MN740371">
    <property type="protein sequence ID" value="QHU03192.1"/>
    <property type="molecule type" value="Genomic_DNA"/>
</dbReference>
<evidence type="ECO:0000313" key="1">
    <source>
        <dbReference type="EMBL" id="QHU03192.1"/>
    </source>
</evidence>
<protein>
    <recommendedName>
        <fullName evidence="2">RING-type domain-containing protein</fullName>
    </recommendedName>
</protein>
<sequence>MNYIIEDNFDFWKELEDDTSICNDENICMLTKTPLTKNYITLLCGHKFNYKCLVDEIFTTKYNYNRYDNQRKLQKYEIRCPYCRSINYGLLPTIKTELNSESGVTGVTSKNKHIPHRTCRFVMKRGKRKGESCNSNHAYDDVNGTFCQKHHRCIINEKRDLENKSNHPELFKKKCKELTELIPKTYNLKIPKKKADLIDLILKESFYKK</sequence>
<dbReference type="AlphaFoldDB" id="A0A6C0JC07"/>
<organism evidence="1">
    <name type="scientific">viral metagenome</name>
    <dbReference type="NCBI Taxonomy" id="1070528"/>
    <lineage>
        <taxon>unclassified sequences</taxon>
        <taxon>metagenomes</taxon>
        <taxon>organismal metagenomes</taxon>
    </lineage>
</organism>
<dbReference type="SUPFAM" id="SSF57850">
    <property type="entry name" value="RING/U-box"/>
    <property type="match status" value="1"/>
</dbReference>
<proteinExistence type="predicted"/>
<dbReference type="Gene3D" id="3.30.40.10">
    <property type="entry name" value="Zinc/RING finger domain, C3HC4 (zinc finger)"/>
    <property type="match status" value="1"/>
</dbReference>
<accession>A0A6C0JC07</accession>
<name>A0A6C0JC07_9ZZZZ</name>
<evidence type="ECO:0008006" key="2">
    <source>
        <dbReference type="Google" id="ProtNLM"/>
    </source>
</evidence>
<reference evidence="1" key="1">
    <citation type="journal article" date="2020" name="Nature">
        <title>Giant virus diversity and host interactions through global metagenomics.</title>
        <authorList>
            <person name="Schulz F."/>
            <person name="Roux S."/>
            <person name="Paez-Espino D."/>
            <person name="Jungbluth S."/>
            <person name="Walsh D.A."/>
            <person name="Denef V.J."/>
            <person name="McMahon K.D."/>
            <person name="Konstantinidis K.T."/>
            <person name="Eloe-Fadrosh E.A."/>
            <person name="Kyrpides N.C."/>
            <person name="Woyke T."/>
        </authorList>
    </citation>
    <scope>NUCLEOTIDE SEQUENCE</scope>
    <source>
        <strain evidence="1">GVMAG-M-3300025890-48</strain>
    </source>
</reference>
<dbReference type="InterPro" id="IPR013083">
    <property type="entry name" value="Znf_RING/FYVE/PHD"/>
</dbReference>